<reference evidence="1 2" key="1">
    <citation type="journal article" date="2018" name="Nat. Ecol. Evol.">
        <title>Genomic signatures of mitonuclear coevolution across populations of Tigriopus californicus.</title>
        <authorList>
            <person name="Barreto F.S."/>
            <person name="Watson E.T."/>
            <person name="Lima T.G."/>
            <person name="Willett C.S."/>
            <person name="Edmands S."/>
            <person name="Li W."/>
            <person name="Burton R.S."/>
        </authorList>
    </citation>
    <scope>NUCLEOTIDE SEQUENCE [LARGE SCALE GENOMIC DNA]</scope>
    <source>
        <strain evidence="1 2">San Diego</strain>
    </source>
</reference>
<dbReference type="AlphaFoldDB" id="A0A553PKW9"/>
<keyword evidence="2" id="KW-1185">Reference proteome</keyword>
<comment type="caution">
    <text evidence="1">The sequence shown here is derived from an EMBL/GenBank/DDBJ whole genome shotgun (WGS) entry which is preliminary data.</text>
</comment>
<proteinExistence type="predicted"/>
<evidence type="ECO:0000313" key="1">
    <source>
        <dbReference type="EMBL" id="TRY78331.1"/>
    </source>
</evidence>
<organism evidence="1 2">
    <name type="scientific">Tigriopus californicus</name>
    <name type="common">Marine copepod</name>
    <dbReference type="NCBI Taxonomy" id="6832"/>
    <lineage>
        <taxon>Eukaryota</taxon>
        <taxon>Metazoa</taxon>
        <taxon>Ecdysozoa</taxon>
        <taxon>Arthropoda</taxon>
        <taxon>Crustacea</taxon>
        <taxon>Multicrustacea</taxon>
        <taxon>Hexanauplia</taxon>
        <taxon>Copepoda</taxon>
        <taxon>Harpacticoida</taxon>
        <taxon>Harpacticidae</taxon>
        <taxon>Tigriopus</taxon>
    </lineage>
</organism>
<sequence length="76" mass="8179">MASYFSSIFQGTGSFSSLDHGFDIPGTDERHHEHVIAINGQGSMGSTREGVQATLEGKFTDRFGEVVLFDALALAE</sequence>
<protein>
    <submittedName>
        <fullName evidence="1">Uncharacterized protein</fullName>
    </submittedName>
</protein>
<name>A0A553PKW9_TIGCA</name>
<accession>A0A553PKW9</accession>
<evidence type="ECO:0000313" key="2">
    <source>
        <dbReference type="Proteomes" id="UP000318571"/>
    </source>
</evidence>
<dbReference type="EMBL" id="VCGU01000003">
    <property type="protein sequence ID" value="TRY78331.1"/>
    <property type="molecule type" value="Genomic_DNA"/>
</dbReference>
<gene>
    <name evidence="1" type="ORF">TCAL_15350</name>
</gene>
<dbReference type="Proteomes" id="UP000318571">
    <property type="component" value="Chromosome 11"/>
</dbReference>